<accession>A0ABD7WYQ6</accession>
<dbReference type="SUPFAM" id="SSF51735">
    <property type="entry name" value="NAD(P)-binding Rossmann-fold domains"/>
    <property type="match status" value="1"/>
</dbReference>
<dbReference type="Proteomes" id="UP001220217">
    <property type="component" value="Chromosome"/>
</dbReference>
<protein>
    <submittedName>
        <fullName evidence="2">NAD-dependent epimerase/dehydratase family protein</fullName>
    </submittedName>
</protein>
<evidence type="ECO:0000259" key="1">
    <source>
        <dbReference type="Pfam" id="PF01370"/>
    </source>
</evidence>
<organism evidence="2 3">
    <name type="scientific">Priestia aryabhattai</name>
    <name type="common">Bacillus aryabhattai</name>
    <dbReference type="NCBI Taxonomy" id="412384"/>
    <lineage>
        <taxon>Bacteria</taxon>
        <taxon>Bacillati</taxon>
        <taxon>Bacillota</taxon>
        <taxon>Bacilli</taxon>
        <taxon>Bacillales</taxon>
        <taxon>Bacillaceae</taxon>
        <taxon>Priestia</taxon>
    </lineage>
</organism>
<dbReference type="InterPro" id="IPR001509">
    <property type="entry name" value="Epimerase_deHydtase"/>
</dbReference>
<reference evidence="2 3" key="1">
    <citation type="submission" date="2023-02" db="EMBL/GenBank/DDBJ databases">
        <title>Complete genome sequence of Priestia aryabhattai G5MAi6, a methanol-tolerant strain isolated from tap water in Hong Kong.</title>
        <authorList>
            <person name="Leung K.M."/>
            <person name="Lai G.K.K."/>
            <person name="Griffin S.D.J."/>
        </authorList>
    </citation>
    <scope>NUCLEOTIDE SEQUENCE [LARGE SCALE GENOMIC DNA]</scope>
    <source>
        <strain evidence="2 3">G5MAi6</strain>
    </source>
</reference>
<evidence type="ECO:0000313" key="2">
    <source>
        <dbReference type="EMBL" id="WEA45470.1"/>
    </source>
</evidence>
<dbReference type="AlphaFoldDB" id="A0ABD7WYQ6"/>
<dbReference type="EMBL" id="CP118718">
    <property type="protein sequence ID" value="WEA45470.1"/>
    <property type="molecule type" value="Genomic_DNA"/>
</dbReference>
<evidence type="ECO:0000313" key="3">
    <source>
        <dbReference type="Proteomes" id="UP001220217"/>
    </source>
</evidence>
<name>A0ABD7WYQ6_PRIAR</name>
<dbReference type="InterPro" id="IPR036291">
    <property type="entry name" value="NAD(P)-bd_dom_sf"/>
</dbReference>
<dbReference type="PANTHER" id="PTHR43245">
    <property type="entry name" value="BIFUNCTIONAL POLYMYXIN RESISTANCE PROTEIN ARNA"/>
    <property type="match status" value="1"/>
</dbReference>
<dbReference type="Gene3D" id="3.40.50.720">
    <property type="entry name" value="NAD(P)-binding Rossmann-like Domain"/>
    <property type="match status" value="1"/>
</dbReference>
<dbReference type="Pfam" id="PF01370">
    <property type="entry name" value="Epimerase"/>
    <property type="match status" value="1"/>
</dbReference>
<dbReference type="InterPro" id="IPR050177">
    <property type="entry name" value="Lipid_A_modif_metabolic_enz"/>
</dbReference>
<gene>
    <name evidence="2" type="ORF">PWO00_05725</name>
</gene>
<dbReference type="RefSeq" id="WP_275036958.1">
    <property type="nucleotide sequence ID" value="NZ_CP118718.1"/>
</dbReference>
<sequence>MKKIIITGVNSYIGKNLADLLKDKFDQYEVKLMSVKNEEWEKQDFSKYDVIVHVAGIVHQKKNKVSQEQYIKVNAELTRELAVKAKNEGVKQFIFLSTMSIYGEIGSLERKISIDENTLPSPQNFYGESKLLGEKYLLDLEQDNFKIYILRPPMVYGENCPGNYNLLKKLSMYIPVFPLVDNERSAINVKVLVREIKKGIDFHLQGISLPQDDSYMNTSELVKKMAFENGRSIYLSKVLGVMVKVFLKKTPVVKKVFGNLTYTK</sequence>
<dbReference type="PANTHER" id="PTHR43245:SF58">
    <property type="entry name" value="BLL5923 PROTEIN"/>
    <property type="match status" value="1"/>
</dbReference>
<proteinExistence type="predicted"/>
<feature type="domain" description="NAD-dependent epimerase/dehydratase" evidence="1">
    <location>
        <begin position="4"/>
        <end position="163"/>
    </location>
</feature>